<reference evidence="1 2" key="1">
    <citation type="submission" date="2020-02" db="EMBL/GenBank/DDBJ databases">
        <authorList>
            <person name="Hogendoorn C."/>
        </authorList>
    </citation>
    <scope>NUCLEOTIDE SEQUENCE [LARGE SCALE GENOMIC DNA]</scope>
    <source>
        <strain evidence="1">METHB21</strain>
    </source>
</reference>
<proteinExistence type="predicted"/>
<accession>A0A8S0WHU3</accession>
<dbReference type="AlphaFoldDB" id="A0A8S0WHU3"/>
<evidence type="ECO:0000313" key="1">
    <source>
        <dbReference type="EMBL" id="CAA9890071.1"/>
    </source>
</evidence>
<keyword evidence="2" id="KW-1185">Reference proteome</keyword>
<gene>
    <name evidence="1" type="ORF">METHB2_180022</name>
</gene>
<evidence type="ECO:0000313" key="2">
    <source>
        <dbReference type="Proteomes" id="UP000494216"/>
    </source>
</evidence>
<dbReference type="EMBL" id="CADCXN010000045">
    <property type="protein sequence ID" value="CAA9890071.1"/>
    <property type="molecule type" value="Genomic_DNA"/>
</dbReference>
<sequence>MPQGAPSHYKNPANLSENMKCIDLAHSYDSAILYWPNNKKGVEHINYLIKRQPVHRKL</sequence>
<organism evidence="1 2">
    <name type="scientific">Candidatus Methylobacter favarea</name>
    <dbReference type="NCBI Taxonomy" id="2707345"/>
    <lineage>
        <taxon>Bacteria</taxon>
        <taxon>Pseudomonadati</taxon>
        <taxon>Pseudomonadota</taxon>
        <taxon>Gammaproteobacteria</taxon>
        <taxon>Methylococcales</taxon>
        <taxon>Methylococcaceae</taxon>
        <taxon>Methylobacter</taxon>
    </lineage>
</organism>
<protein>
    <submittedName>
        <fullName evidence="1">Uncharacterized protein</fullName>
    </submittedName>
</protein>
<comment type="caution">
    <text evidence="1">The sequence shown here is derived from an EMBL/GenBank/DDBJ whole genome shotgun (WGS) entry which is preliminary data.</text>
</comment>
<name>A0A8S0WHU3_9GAMM</name>
<dbReference type="Proteomes" id="UP000494216">
    <property type="component" value="Unassembled WGS sequence"/>
</dbReference>